<dbReference type="GO" id="GO:0004631">
    <property type="term" value="F:phosphomevalonate kinase activity"/>
    <property type="evidence" value="ECO:0007669"/>
    <property type="project" value="UniProtKB-EC"/>
</dbReference>
<organism evidence="13 14">
    <name type="scientific">Morus notabilis</name>
    <dbReference type="NCBI Taxonomy" id="981085"/>
    <lineage>
        <taxon>Eukaryota</taxon>
        <taxon>Viridiplantae</taxon>
        <taxon>Streptophyta</taxon>
        <taxon>Embryophyta</taxon>
        <taxon>Tracheophyta</taxon>
        <taxon>Spermatophyta</taxon>
        <taxon>Magnoliopsida</taxon>
        <taxon>eudicotyledons</taxon>
        <taxon>Gunneridae</taxon>
        <taxon>Pentapetalae</taxon>
        <taxon>rosids</taxon>
        <taxon>fabids</taxon>
        <taxon>Rosales</taxon>
        <taxon>Moraceae</taxon>
        <taxon>Moreae</taxon>
        <taxon>Morus</taxon>
    </lineage>
</organism>
<gene>
    <name evidence="13" type="ORF">L484_022793</name>
</gene>
<dbReference type="STRING" id="981085.W9SD53"/>
<dbReference type="InterPro" id="IPR020568">
    <property type="entry name" value="Ribosomal_Su5_D2-typ_SF"/>
</dbReference>
<dbReference type="Gene3D" id="3.30.230.10">
    <property type="match status" value="1"/>
</dbReference>
<reference evidence="14" key="1">
    <citation type="submission" date="2013-01" db="EMBL/GenBank/DDBJ databases">
        <title>Draft Genome Sequence of a Mulberry Tree, Morus notabilis C.K. Schneid.</title>
        <authorList>
            <person name="He N."/>
            <person name="Zhao S."/>
        </authorList>
    </citation>
    <scope>NUCLEOTIDE SEQUENCE</scope>
</reference>
<dbReference type="eggNOG" id="KOG4519">
    <property type="taxonomic scope" value="Eukaryota"/>
</dbReference>
<keyword evidence="11" id="KW-0753">Steroid metabolism</keyword>
<comment type="pathway">
    <text evidence="1">Isoprenoid biosynthesis; isopentenyl diphosphate biosynthesis via mevalonate pathway; isopentenyl diphosphate from (R)-mevalonate: step 2/3.</text>
</comment>
<keyword evidence="5" id="KW-0808">Transferase</keyword>
<dbReference type="GO" id="GO:0005524">
    <property type="term" value="F:ATP binding"/>
    <property type="evidence" value="ECO:0007669"/>
    <property type="project" value="UniProtKB-KW"/>
</dbReference>
<dbReference type="GO" id="GO:0010142">
    <property type="term" value="P:farnesyl diphosphate biosynthetic process, mevalonate pathway"/>
    <property type="evidence" value="ECO:0007669"/>
    <property type="project" value="TreeGrafter"/>
</dbReference>
<dbReference type="InterPro" id="IPR035102">
    <property type="entry name" value="Phosphomevalonate_kinase"/>
</dbReference>
<evidence type="ECO:0000256" key="4">
    <source>
        <dbReference type="ARBA" id="ARBA00022516"/>
    </source>
</evidence>
<dbReference type="InterPro" id="IPR006204">
    <property type="entry name" value="GHMP_kinase_N_dom"/>
</dbReference>
<evidence type="ECO:0000256" key="11">
    <source>
        <dbReference type="ARBA" id="ARBA00023221"/>
    </source>
</evidence>
<keyword evidence="14" id="KW-1185">Reference proteome</keyword>
<dbReference type="PANTHER" id="PTHR31814:SF2">
    <property type="entry name" value="PHOSPHOMEVALONATE KINASE"/>
    <property type="match status" value="1"/>
</dbReference>
<evidence type="ECO:0000256" key="6">
    <source>
        <dbReference type="ARBA" id="ARBA00022741"/>
    </source>
</evidence>
<evidence type="ECO:0000256" key="8">
    <source>
        <dbReference type="ARBA" id="ARBA00022840"/>
    </source>
</evidence>
<dbReference type="EC" id="2.7.4.2" evidence="3"/>
<dbReference type="EMBL" id="KE346101">
    <property type="protein sequence ID" value="EXC26222.1"/>
    <property type="molecule type" value="Genomic_DNA"/>
</dbReference>
<keyword evidence="7 13" id="KW-0418">Kinase</keyword>
<evidence type="ECO:0000256" key="7">
    <source>
        <dbReference type="ARBA" id="ARBA00022777"/>
    </source>
</evidence>
<dbReference type="GO" id="GO:0019287">
    <property type="term" value="P:isopentenyl diphosphate biosynthetic process, mevalonate pathway"/>
    <property type="evidence" value="ECO:0007669"/>
    <property type="project" value="UniProtKB-UniPathway"/>
</dbReference>
<dbReference type="FunFam" id="3.30.230.10:FF:000069">
    <property type="entry name" value="Probable phosphomevalonate kinase"/>
    <property type="match status" value="1"/>
</dbReference>
<proteinExistence type="inferred from homology"/>
<dbReference type="Proteomes" id="UP000030645">
    <property type="component" value="Unassembled WGS sequence"/>
</dbReference>
<evidence type="ECO:0000256" key="2">
    <source>
        <dbReference type="ARBA" id="ARBA00006495"/>
    </source>
</evidence>
<dbReference type="PANTHER" id="PTHR31814">
    <property type="match status" value="1"/>
</dbReference>
<dbReference type="UniPathway" id="UPA00057">
    <property type="reaction ID" value="UER00099"/>
</dbReference>
<keyword evidence="6" id="KW-0547">Nucleotide-binding</keyword>
<dbReference type="NCBIfam" id="TIGR01219">
    <property type="entry name" value="Pmev_kin_ERG8"/>
    <property type="match status" value="1"/>
</dbReference>
<keyword evidence="8" id="KW-0067">ATP-binding</keyword>
<dbReference type="Pfam" id="PF00288">
    <property type="entry name" value="GHMP_kinases_N"/>
    <property type="match status" value="1"/>
</dbReference>
<keyword evidence="10" id="KW-0443">Lipid metabolism</keyword>
<dbReference type="InterPro" id="IPR014721">
    <property type="entry name" value="Ribsml_uS5_D2-typ_fold_subgr"/>
</dbReference>
<dbReference type="GO" id="GO:0005777">
    <property type="term" value="C:peroxisome"/>
    <property type="evidence" value="ECO:0007669"/>
    <property type="project" value="TreeGrafter"/>
</dbReference>
<evidence type="ECO:0000256" key="9">
    <source>
        <dbReference type="ARBA" id="ARBA00022955"/>
    </source>
</evidence>
<name>W9SD53_9ROSA</name>
<accession>W9SD53</accession>
<evidence type="ECO:0000313" key="13">
    <source>
        <dbReference type="EMBL" id="EXC26222.1"/>
    </source>
</evidence>
<evidence type="ECO:0000256" key="1">
    <source>
        <dbReference type="ARBA" id="ARBA00005017"/>
    </source>
</evidence>
<dbReference type="SUPFAM" id="SSF54211">
    <property type="entry name" value="Ribosomal protein S5 domain 2-like"/>
    <property type="match status" value="1"/>
</dbReference>
<evidence type="ECO:0000259" key="12">
    <source>
        <dbReference type="Pfam" id="PF00288"/>
    </source>
</evidence>
<evidence type="ECO:0000256" key="10">
    <source>
        <dbReference type="ARBA" id="ARBA00023098"/>
    </source>
</evidence>
<sequence length="528" mass="57565">MELFRCRVASAPGKVLMTGGYLILERPNAGLVLSTNARFYAIVKPLYHHLSPDSWAWAWTDVKLTSPQLSRESMYKLSLKNVTLQCVSSRQVFYGSGNPFVEQAVQYSVAAAHATFDKDKKEALQKLLLQDFPELLESDASSGLAMQIEARGLPLLPEALATLPPFASITFNSEESSGENCKPEVAKTGLGSSAAMTTAVVAALLHYLGVVNLALLSDQNQVKDTTDLDVVHMIAQTAHCVAQGKVGSGFDVSSAVYGSHRYVRFSPEVISSAQVSAKGAPLQEVILEILKGKWDHERTKFCLPPLMTLLLGEPGAGGSLTPSMVGAVKKWQKADPQKTQETWRKLSEENLALETQLNTLSKLAEKHLDEYKSLINSCSMLKPEKRQIYDVRFYKMLGQWIEQATQQSQEAIAKALVGARNAMLGIRYHMRQMGKAAGVPIEPESQTQLLDATMNMEGVLLAGVPGAGGFDAVFAVTLGDSSNHVIKSWSSRNVLAMLVREDPRGVSLEGADPRTREITSSISSIRIE</sequence>
<dbReference type="PIRSF" id="PIRSF017288">
    <property type="entry name" value="PMK_GHMP_euk"/>
    <property type="match status" value="1"/>
</dbReference>
<dbReference type="AlphaFoldDB" id="W9SD53"/>
<comment type="similarity">
    <text evidence="2">Belongs to the GHMP kinase family. Mevalonate kinase subfamily.</text>
</comment>
<feature type="domain" description="GHMP kinase N-terminal" evidence="12">
    <location>
        <begin position="187"/>
        <end position="258"/>
    </location>
</feature>
<evidence type="ECO:0000256" key="5">
    <source>
        <dbReference type="ARBA" id="ARBA00022679"/>
    </source>
</evidence>
<evidence type="ECO:0000313" key="14">
    <source>
        <dbReference type="Proteomes" id="UP000030645"/>
    </source>
</evidence>
<evidence type="ECO:0000256" key="3">
    <source>
        <dbReference type="ARBA" id="ARBA00012958"/>
    </source>
</evidence>
<keyword evidence="4" id="KW-0444">Lipid biosynthesis</keyword>
<dbReference type="GO" id="GO:0006694">
    <property type="term" value="P:steroid biosynthetic process"/>
    <property type="evidence" value="ECO:0007669"/>
    <property type="project" value="UniProtKB-KW"/>
</dbReference>
<dbReference type="InterPro" id="IPR016005">
    <property type="entry name" value="Erg8"/>
</dbReference>
<keyword evidence="9" id="KW-0752">Steroid biosynthesis</keyword>
<protein>
    <recommendedName>
        <fullName evidence="3">phosphomevalonate kinase</fullName>
        <ecNumber evidence="3">2.7.4.2</ecNumber>
    </recommendedName>
</protein>